<dbReference type="PANTHER" id="PTHR31272:SF9">
    <property type="entry name" value="BLL1027 PROTEIN"/>
    <property type="match status" value="1"/>
</dbReference>
<keyword evidence="1" id="KW-1133">Transmembrane helix</keyword>
<gene>
    <name evidence="2" type="ORF">E7Z75_02295</name>
</gene>
<keyword evidence="1" id="KW-0472">Membrane</keyword>
<evidence type="ECO:0000256" key="1">
    <source>
        <dbReference type="SAM" id="Phobius"/>
    </source>
</evidence>
<accession>A0A8T3VPR2</accession>
<feature type="transmembrane region" description="Helical" evidence="1">
    <location>
        <begin position="182"/>
        <end position="202"/>
    </location>
</feature>
<dbReference type="InterPro" id="IPR051790">
    <property type="entry name" value="Cytochrome_c-biogenesis_DsbD"/>
</dbReference>
<feature type="transmembrane region" description="Helical" evidence="1">
    <location>
        <begin position="71"/>
        <end position="90"/>
    </location>
</feature>
<organism evidence="2 3">
    <name type="scientific">Methanobrevibacter olleyae</name>
    <dbReference type="NCBI Taxonomy" id="294671"/>
    <lineage>
        <taxon>Archaea</taxon>
        <taxon>Methanobacteriati</taxon>
        <taxon>Methanobacteriota</taxon>
        <taxon>Methanomada group</taxon>
        <taxon>Methanobacteria</taxon>
        <taxon>Methanobacteriales</taxon>
        <taxon>Methanobacteriaceae</taxon>
        <taxon>Methanobrevibacter</taxon>
    </lineage>
</organism>
<proteinExistence type="predicted"/>
<dbReference type="PANTHER" id="PTHR31272">
    <property type="entry name" value="CYTOCHROME C-TYPE BIOGENESIS PROTEIN HI_1454-RELATED"/>
    <property type="match status" value="1"/>
</dbReference>
<name>A0A8T3VPR2_METOL</name>
<evidence type="ECO:0000313" key="3">
    <source>
        <dbReference type="Proteomes" id="UP000732619"/>
    </source>
</evidence>
<feature type="transmembrane region" description="Helical" evidence="1">
    <location>
        <begin position="41"/>
        <end position="65"/>
    </location>
</feature>
<evidence type="ECO:0000313" key="2">
    <source>
        <dbReference type="EMBL" id="MBE6511970.1"/>
    </source>
</evidence>
<dbReference type="AlphaFoldDB" id="A0A8T3VPR2"/>
<feature type="transmembrane region" description="Helical" evidence="1">
    <location>
        <begin position="149"/>
        <end position="170"/>
    </location>
</feature>
<dbReference type="EMBL" id="SUTG01000006">
    <property type="protein sequence ID" value="MBE6511970.1"/>
    <property type="molecule type" value="Genomic_DNA"/>
</dbReference>
<feature type="transmembrane region" description="Helical" evidence="1">
    <location>
        <begin position="111"/>
        <end position="137"/>
    </location>
</feature>
<reference evidence="2" key="1">
    <citation type="submission" date="2019-04" db="EMBL/GenBank/DDBJ databases">
        <title>Evolution of Biomass-Degrading Anaerobic Consortia Revealed by Metagenomics.</title>
        <authorList>
            <person name="Peng X."/>
        </authorList>
    </citation>
    <scope>NUCLEOTIDE SEQUENCE</scope>
    <source>
        <strain evidence="2">SIG14</strain>
    </source>
</reference>
<keyword evidence="1" id="KW-0812">Transmembrane</keyword>
<comment type="caution">
    <text evidence="2">The sequence shown here is derived from an EMBL/GenBank/DDBJ whole genome shotgun (WGS) entry which is preliminary data.</text>
</comment>
<protein>
    <submittedName>
        <fullName evidence="2">Cytochrome C biogenesis protein</fullName>
    </submittedName>
</protein>
<feature type="transmembrane region" description="Helical" evidence="1">
    <location>
        <begin position="6"/>
        <end position="29"/>
    </location>
</feature>
<dbReference type="Proteomes" id="UP000732619">
    <property type="component" value="Unassembled WGS sequence"/>
</dbReference>
<sequence length="206" mass="22747">MEIMPLISFFTGVISILSPCIIPTIPIIVGFSLKTKSKAEIVSFILGLFSIFTIIIFLTGFFTAILYRYIIYVRLIAAVILLIMGILMLFDYNLSFFSSSSRSGEGIVNSFILGFLTSIAWADCYSAYLVSLITLLVSSNDPLYAVGNIIIYVLGFALTLLALCLAISRIDLEKLISRASYIPKLVAMLIICGAICLLYWSVQVFI</sequence>